<keyword evidence="1" id="KW-0812">Transmembrane</keyword>
<dbReference type="AlphaFoldDB" id="A0AAU7BX21"/>
<keyword evidence="1" id="KW-0472">Membrane</keyword>
<evidence type="ECO:0000313" key="3">
    <source>
        <dbReference type="EMBL" id="XBG62641.1"/>
    </source>
</evidence>
<dbReference type="InterPro" id="IPR021309">
    <property type="entry name" value="YgaP-like_TM"/>
</dbReference>
<evidence type="ECO:0000259" key="2">
    <source>
        <dbReference type="Pfam" id="PF11127"/>
    </source>
</evidence>
<dbReference type="EMBL" id="CP157199">
    <property type="protein sequence ID" value="XBG62641.1"/>
    <property type="molecule type" value="Genomic_DNA"/>
</dbReference>
<dbReference type="RefSeq" id="WP_347926006.1">
    <property type="nucleotide sequence ID" value="NZ_CP157199.1"/>
</dbReference>
<name>A0AAU7BX21_9FLAO</name>
<dbReference type="Pfam" id="PF11127">
    <property type="entry name" value="YgaP-like_TM"/>
    <property type="match status" value="1"/>
</dbReference>
<accession>A0AAU7BX21</accession>
<protein>
    <submittedName>
        <fullName evidence="3">DUF2892 domain-containing protein</fullName>
    </submittedName>
</protein>
<reference evidence="3" key="1">
    <citation type="submission" date="2024-05" db="EMBL/GenBank/DDBJ databases">
        <title>Pontimicrobium maritimus sp. nov., isolated form sea water.</title>
        <authorList>
            <person name="Muhammad N."/>
            <person name="Vuong T.Q."/>
            <person name="Han H.L."/>
            <person name="Kim S.-G."/>
        </authorList>
    </citation>
    <scope>NUCLEOTIDE SEQUENCE</scope>
    <source>
        <strain evidence="3">SW4</strain>
    </source>
</reference>
<keyword evidence="1" id="KW-1133">Transmembrane helix</keyword>
<proteinExistence type="predicted"/>
<organism evidence="3">
    <name type="scientific">Pontimicrobium sp. SW4</name>
    <dbReference type="NCBI Taxonomy" id="3153519"/>
    <lineage>
        <taxon>Bacteria</taxon>
        <taxon>Pseudomonadati</taxon>
        <taxon>Bacteroidota</taxon>
        <taxon>Flavobacteriia</taxon>
        <taxon>Flavobacteriales</taxon>
        <taxon>Flavobacteriaceae</taxon>
        <taxon>Pontimicrobium</taxon>
    </lineage>
</organism>
<feature type="transmembrane region" description="Helical" evidence="1">
    <location>
        <begin position="36"/>
        <end position="59"/>
    </location>
</feature>
<sequence length="73" mass="8476">MIKFKKNMSNFDRLVRFIVSVLLLSLFFIGEIRGVLGVLLIIVSFMFSFASITAFCPFYKSVNFKTNKSDDYF</sequence>
<feature type="domain" description="Inner membrane protein YgaP-like transmembrane" evidence="2">
    <location>
        <begin position="5"/>
        <end position="69"/>
    </location>
</feature>
<evidence type="ECO:0000256" key="1">
    <source>
        <dbReference type="SAM" id="Phobius"/>
    </source>
</evidence>
<feature type="transmembrane region" description="Helical" evidence="1">
    <location>
        <begin position="14"/>
        <end position="30"/>
    </location>
</feature>
<gene>
    <name evidence="3" type="ORF">ABGB03_06945</name>
</gene>